<dbReference type="PROSITE" id="PS51186">
    <property type="entry name" value="GNAT"/>
    <property type="match status" value="1"/>
</dbReference>
<feature type="domain" description="N-acetyltransferase" evidence="1">
    <location>
        <begin position="3"/>
        <end position="147"/>
    </location>
</feature>
<dbReference type="OrthoDB" id="8593648at2"/>
<evidence type="ECO:0000313" key="3">
    <source>
        <dbReference type="Proteomes" id="UP000287352"/>
    </source>
</evidence>
<dbReference type="SUPFAM" id="SSF55729">
    <property type="entry name" value="Acyl-CoA N-acyltransferases (Nat)"/>
    <property type="match status" value="1"/>
</dbReference>
<reference evidence="3" key="1">
    <citation type="submission" date="2018-12" db="EMBL/GenBank/DDBJ databases">
        <title>Tengunoibacter tsumagoiensis gen. nov., sp. nov., Dictyobacter kobayashii sp. nov., D. alpinus sp. nov., and D. joshuensis sp. nov. and description of Dictyobacteraceae fam. nov. within the order Ktedonobacterales isolated from Tengu-no-mugimeshi.</title>
        <authorList>
            <person name="Wang C.M."/>
            <person name="Zheng Y."/>
            <person name="Sakai Y."/>
            <person name="Toyoda A."/>
            <person name="Minakuchi Y."/>
            <person name="Abe K."/>
            <person name="Yokota A."/>
            <person name="Yabe S."/>
        </authorList>
    </citation>
    <scope>NUCLEOTIDE SEQUENCE [LARGE SCALE GENOMIC DNA]</scope>
    <source>
        <strain evidence="3">Uno3</strain>
    </source>
</reference>
<dbReference type="Proteomes" id="UP000287352">
    <property type="component" value="Unassembled WGS sequence"/>
</dbReference>
<evidence type="ECO:0000313" key="2">
    <source>
        <dbReference type="EMBL" id="GCE16150.1"/>
    </source>
</evidence>
<gene>
    <name evidence="2" type="ORF">KTT_60090</name>
</gene>
<dbReference type="Pfam" id="PF00583">
    <property type="entry name" value="Acetyltransf_1"/>
    <property type="match status" value="1"/>
</dbReference>
<dbReference type="AlphaFoldDB" id="A0A402AAJ4"/>
<organism evidence="2 3">
    <name type="scientific">Tengunoibacter tsumagoiensis</name>
    <dbReference type="NCBI Taxonomy" id="2014871"/>
    <lineage>
        <taxon>Bacteria</taxon>
        <taxon>Bacillati</taxon>
        <taxon>Chloroflexota</taxon>
        <taxon>Ktedonobacteria</taxon>
        <taxon>Ktedonobacterales</taxon>
        <taxon>Dictyobacteraceae</taxon>
        <taxon>Tengunoibacter</taxon>
    </lineage>
</organism>
<keyword evidence="2" id="KW-0808">Transferase</keyword>
<proteinExistence type="predicted"/>
<evidence type="ECO:0000259" key="1">
    <source>
        <dbReference type="PROSITE" id="PS51186"/>
    </source>
</evidence>
<sequence>MRVKLRPLNVNDYQPIITVVDEWWGGEPMAVHLPRLFFIHFQSGSVVAEIEGQIAGFLVGFRSQTHANQAYIHFVATNPLYRGQGIARQLYQHFFKQMREWGCNEVYSLTSPTNSGSIQFHQKMGFRLLPGDKELGGIPVSTDYDGPGQTLVLFQRTLYQ</sequence>
<dbReference type="InterPro" id="IPR000182">
    <property type="entry name" value="GNAT_dom"/>
</dbReference>
<comment type="caution">
    <text evidence="2">The sequence shown here is derived from an EMBL/GenBank/DDBJ whole genome shotgun (WGS) entry which is preliminary data.</text>
</comment>
<dbReference type="PANTHER" id="PTHR43072:SF36">
    <property type="entry name" value="RIBOSOMAL-PROTEIN-ALANINE ACETYLTRANSFERASE"/>
    <property type="match status" value="1"/>
</dbReference>
<dbReference type="InterPro" id="IPR017255">
    <property type="entry name" value="AcTrfase_GNAT_prd"/>
</dbReference>
<dbReference type="InterPro" id="IPR016181">
    <property type="entry name" value="Acyl_CoA_acyltransferase"/>
</dbReference>
<accession>A0A402AAJ4</accession>
<protein>
    <submittedName>
        <fullName evidence="2">N-acetyltransferase</fullName>
    </submittedName>
</protein>
<dbReference type="Gene3D" id="3.40.630.30">
    <property type="match status" value="1"/>
</dbReference>
<name>A0A402AAJ4_9CHLR</name>
<dbReference type="PANTHER" id="PTHR43072">
    <property type="entry name" value="N-ACETYLTRANSFERASE"/>
    <property type="match status" value="1"/>
</dbReference>
<keyword evidence="3" id="KW-1185">Reference proteome</keyword>
<dbReference type="EMBL" id="BIFR01000002">
    <property type="protein sequence ID" value="GCE16150.1"/>
    <property type="molecule type" value="Genomic_DNA"/>
</dbReference>
<dbReference type="RefSeq" id="WP_126583531.1">
    <property type="nucleotide sequence ID" value="NZ_BIFR01000002.1"/>
</dbReference>
<dbReference type="PIRSF" id="PIRSF037663">
    <property type="entry name" value="Acetyltransf_GNAT_prd"/>
    <property type="match status" value="1"/>
</dbReference>
<dbReference type="GO" id="GO:0016747">
    <property type="term" value="F:acyltransferase activity, transferring groups other than amino-acyl groups"/>
    <property type="evidence" value="ECO:0007669"/>
    <property type="project" value="InterPro"/>
</dbReference>
<dbReference type="CDD" id="cd04301">
    <property type="entry name" value="NAT_SF"/>
    <property type="match status" value="1"/>
</dbReference>